<sequence length="219" mass="25137">MNPFKWHCPYCNCFGVVTETNFYQTQTTLDKGQDGPPRIITMEFVICPNPECRRFTFKVTMYLSKGRNEGEPENREFQWTLLPLSGCEQYFEGVPALILADYQEAVRILTLSPRSAALLARKCLQNILADFFKIAKPLGKAFPIVLKSRLDPVIAAGITARFQKEGRRLEEFIKQGLSLASAVKPEEVRELIWLVEILLRETYVSKYEKLKQVQEPPQS</sequence>
<dbReference type="AlphaFoldDB" id="A0A4V2QDR2"/>
<dbReference type="EMBL" id="SLUN01000017">
    <property type="protein sequence ID" value="TCL65307.1"/>
    <property type="molecule type" value="Genomic_DNA"/>
</dbReference>
<gene>
    <name evidence="1" type="ORF">EDC14_101755</name>
</gene>
<proteinExistence type="predicted"/>
<evidence type="ECO:0000313" key="2">
    <source>
        <dbReference type="Proteomes" id="UP000295008"/>
    </source>
</evidence>
<comment type="caution">
    <text evidence="1">The sequence shown here is derived from an EMBL/GenBank/DDBJ whole genome shotgun (WGS) entry which is preliminary data.</text>
</comment>
<protein>
    <recommendedName>
        <fullName evidence="3">DUF4145 domain-containing protein</fullName>
    </recommendedName>
</protein>
<accession>A0A4V2QDR2</accession>
<keyword evidence="2" id="KW-1185">Reference proteome</keyword>
<name>A0A4V2QDR2_HYDET</name>
<dbReference type="RefSeq" id="WP_132014983.1">
    <property type="nucleotide sequence ID" value="NZ_SLUN01000017.1"/>
</dbReference>
<organism evidence="1 2">
    <name type="scientific">Hydrogenispora ethanolica</name>
    <dbReference type="NCBI Taxonomy" id="1082276"/>
    <lineage>
        <taxon>Bacteria</taxon>
        <taxon>Bacillati</taxon>
        <taxon>Bacillota</taxon>
        <taxon>Hydrogenispora</taxon>
    </lineage>
</organism>
<dbReference type="OrthoDB" id="9808624at2"/>
<evidence type="ECO:0000313" key="1">
    <source>
        <dbReference type="EMBL" id="TCL65307.1"/>
    </source>
</evidence>
<reference evidence="1 2" key="1">
    <citation type="submission" date="2019-03" db="EMBL/GenBank/DDBJ databases">
        <title>Genomic Encyclopedia of Type Strains, Phase IV (KMG-IV): sequencing the most valuable type-strain genomes for metagenomic binning, comparative biology and taxonomic classification.</title>
        <authorList>
            <person name="Goeker M."/>
        </authorList>
    </citation>
    <scope>NUCLEOTIDE SEQUENCE [LARGE SCALE GENOMIC DNA]</scope>
    <source>
        <strain evidence="1 2">LX-B</strain>
    </source>
</reference>
<dbReference type="Proteomes" id="UP000295008">
    <property type="component" value="Unassembled WGS sequence"/>
</dbReference>
<evidence type="ECO:0008006" key="3">
    <source>
        <dbReference type="Google" id="ProtNLM"/>
    </source>
</evidence>